<dbReference type="Proteomes" id="UP000504607">
    <property type="component" value="Chromosome 13"/>
</dbReference>
<dbReference type="CDD" id="cd06437">
    <property type="entry name" value="CESA_CaSu_A2"/>
    <property type="match status" value="1"/>
</dbReference>
<dbReference type="GO" id="GO:0071555">
    <property type="term" value="P:cell wall organization"/>
    <property type="evidence" value="ECO:0007669"/>
    <property type="project" value="UniProtKB-KW"/>
</dbReference>
<keyword evidence="2" id="KW-0328">Glycosyltransferase</keyword>
<evidence type="ECO:0000313" key="14">
    <source>
        <dbReference type="Proteomes" id="UP000504607"/>
    </source>
</evidence>
<feature type="domain" description="Glycosyltransferase 2-like" evidence="13">
    <location>
        <begin position="199"/>
        <end position="409"/>
    </location>
</feature>
<dbReference type="InterPro" id="IPR001173">
    <property type="entry name" value="Glyco_trans_2-like"/>
</dbReference>
<feature type="transmembrane region" description="Helical" evidence="12">
    <location>
        <begin position="45"/>
        <end position="66"/>
    </location>
</feature>
<dbReference type="Gene3D" id="3.90.550.10">
    <property type="entry name" value="Spore Coat Polysaccharide Biosynthesis Protein SpsA, Chain A"/>
    <property type="match status" value="1"/>
</dbReference>
<comment type="catalytic activity">
    <reaction evidence="9">
        <text>GDP-mannose + (glucomannan)n = GDP + (glucomannan)n+1.</text>
        <dbReference type="EC" id="2.4.1.32"/>
    </reaction>
</comment>
<evidence type="ECO:0000256" key="12">
    <source>
        <dbReference type="SAM" id="Phobius"/>
    </source>
</evidence>
<keyword evidence="8" id="KW-0961">Cell wall biogenesis/degradation</keyword>
<evidence type="ECO:0000259" key="13">
    <source>
        <dbReference type="Pfam" id="PF13632"/>
    </source>
</evidence>
<evidence type="ECO:0000256" key="8">
    <source>
        <dbReference type="ARBA" id="ARBA00023316"/>
    </source>
</evidence>
<feature type="transmembrane region" description="Helical" evidence="12">
    <location>
        <begin position="490"/>
        <end position="510"/>
    </location>
</feature>
<evidence type="ECO:0000256" key="3">
    <source>
        <dbReference type="ARBA" id="ARBA00022679"/>
    </source>
</evidence>
<dbReference type="GO" id="GO:0047259">
    <property type="term" value="F:glucomannan 4-beta-mannosyltransferase activity"/>
    <property type="evidence" value="ECO:0007669"/>
    <property type="project" value="UniProtKB-EC"/>
</dbReference>
<evidence type="ECO:0000256" key="10">
    <source>
        <dbReference type="ARBA" id="ARBA00060879"/>
    </source>
</evidence>
<keyword evidence="4 12" id="KW-0812">Transmembrane</keyword>
<dbReference type="PANTHER" id="PTHR32044">
    <property type="entry name" value="GLUCOMANNAN 4-BETA-MANNOSYLTRANSFERASE 9"/>
    <property type="match status" value="1"/>
</dbReference>
<dbReference type="AlphaFoldDB" id="A0A6I9SCJ3"/>
<evidence type="ECO:0000256" key="6">
    <source>
        <dbReference type="ARBA" id="ARBA00023034"/>
    </source>
</evidence>
<evidence type="ECO:0000256" key="11">
    <source>
        <dbReference type="ARBA" id="ARBA00066505"/>
    </source>
</evidence>
<evidence type="ECO:0000256" key="9">
    <source>
        <dbReference type="ARBA" id="ARBA00051800"/>
    </source>
</evidence>
<keyword evidence="14" id="KW-1185">Reference proteome</keyword>
<reference evidence="15" key="1">
    <citation type="submission" date="2025-08" db="UniProtKB">
        <authorList>
            <consortium name="RefSeq"/>
        </authorList>
    </citation>
    <scope>IDENTIFICATION</scope>
</reference>
<dbReference type="KEGG" id="egu:105056608"/>
<sequence length="543" mass="62802">MASQDHAYRPLALSLVKAFELVFSSVGGVVPDQIGLIWLQVRAMVLVPVVRIAVIVCLIMSVMLFIEKFSMGLVSFYVKIFRRKPEKIYKWETIREDEELGTLAYPMVLVQIPMYNEGEVYRLSIGAACNLVWPSDRLIIQVLDDSTDLTIRDMVQKECEKWLRKGITIHYISRDNRNGYKAGAMKEAMEIDYVQQCEYVVIFDADFQPASDFLMRTVPFLICNPELALVQARWKFVNADECLMTRIQEMSLNYHFKIEQQSGSSTFAFFGFNGTAGVWRILAINEVEGWKERTTVEDMDLAARASLAGWKFVYVGNIKVKSELPSTYKAYRFQQHRWSCGPANLFRKVALEIIKAKKVSLLKKFFLVYHFFFARRIISHFVTFLFYCVVIPTSVFLSEIHIPKWGVVYIPTAITLLNSVGTPSSIHLTIFWILFENVMSWHRCKAVFIGLTEADRVNEWIVTEKLGDMMKTKPISTVVKKFRTKFWERFHFVEIAIGMYLILCASYDYAFNTDRYFIYIFPLSLSFLIMGFGYVGTFVPGSK</sequence>
<keyword evidence="7 12" id="KW-0472">Membrane</keyword>
<gene>
    <name evidence="15" type="primary">LOC105056608</name>
</gene>
<dbReference type="InParanoid" id="A0A6I9SCJ3"/>
<dbReference type="OrthoDB" id="72851at2759"/>
<comment type="similarity">
    <text evidence="10">Belongs to the glycosyltransferase 2 family. Plant cellulose synthase-like A subfamily.</text>
</comment>
<dbReference type="EC" id="2.4.1.32" evidence="11"/>
<evidence type="ECO:0000256" key="1">
    <source>
        <dbReference type="ARBA" id="ARBA00004653"/>
    </source>
</evidence>
<evidence type="ECO:0000256" key="7">
    <source>
        <dbReference type="ARBA" id="ARBA00023136"/>
    </source>
</evidence>
<feature type="transmembrane region" description="Helical" evidence="12">
    <location>
        <begin position="377"/>
        <end position="397"/>
    </location>
</feature>
<feature type="transmembrane region" description="Helical" evidence="12">
    <location>
        <begin position="516"/>
        <end position="539"/>
    </location>
</feature>
<comment type="subcellular location">
    <subcellularLocation>
        <location evidence="1">Golgi apparatus membrane</location>
        <topology evidence="1">Multi-pass membrane protein</topology>
    </subcellularLocation>
</comment>
<proteinExistence type="inferred from homology"/>
<keyword evidence="5 12" id="KW-1133">Transmembrane helix</keyword>
<keyword evidence="3" id="KW-0808">Transferase</keyword>
<evidence type="ECO:0000256" key="5">
    <source>
        <dbReference type="ARBA" id="ARBA00022989"/>
    </source>
</evidence>
<accession>A0A6I9SCJ3</accession>
<dbReference type="InterPro" id="IPR029044">
    <property type="entry name" value="Nucleotide-diphossugar_trans"/>
</dbReference>
<feature type="transmembrane region" description="Helical" evidence="12">
    <location>
        <begin position="409"/>
        <end position="435"/>
    </location>
</feature>
<evidence type="ECO:0000313" key="15">
    <source>
        <dbReference type="RefSeq" id="XP_010937166.1"/>
    </source>
</evidence>
<dbReference type="GO" id="GO:0051753">
    <property type="term" value="F:mannan synthase activity"/>
    <property type="evidence" value="ECO:0007669"/>
    <property type="project" value="TreeGrafter"/>
</dbReference>
<organism evidence="14 15">
    <name type="scientific">Elaeis guineensis var. tenera</name>
    <name type="common">Oil palm</name>
    <dbReference type="NCBI Taxonomy" id="51953"/>
    <lineage>
        <taxon>Eukaryota</taxon>
        <taxon>Viridiplantae</taxon>
        <taxon>Streptophyta</taxon>
        <taxon>Embryophyta</taxon>
        <taxon>Tracheophyta</taxon>
        <taxon>Spermatophyta</taxon>
        <taxon>Magnoliopsida</taxon>
        <taxon>Liliopsida</taxon>
        <taxon>Arecaceae</taxon>
        <taxon>Arecoideae</taxon>
        <taxon>Cocoseae</taxon>
        <taxon>Elaeidinae</taxon>
        <taxon>Elaeis</taxon>
    </lineage>
</organism>
<dbReference type="RefSeq" id="XP_010937166.1">
    <property type="nucleotide sequence ID" value="XM_010938864.3"/>
</dbReference>
<evidence type="ECO:0000256" key="2">
    <source>
        <dbReference type="ARBA" id="ARBA00022676"/>
    </source>
</evidence>
<dbReference type="FunFam" id="3.90.550.10:FF:000015">
    <property type="entry name" value="Glucomannan 4-beta-mannosyltransferase 9"/>
    <property type="match status" value="1"/>
</dbReference>
<dbReference type="GeneID" id="105056608"/>
<protein>
    <recommendedName>
        <fullName evidence="11">glucomannan 4-beta-mannosyltransferase</fullName>
        <ecNumber evidence="11">2.4.1.32</ecNumber>
    </recommendedName>
</protein>
<dbReference type="GO" id="GO:0000139">
    <property type="term" value="C:Golgi membrane"/>
    <property type="evidence" value="ECO:0007669"/>
    <property type="project" value="UniProtKB-SubCell"/>
</dbReference>
<keyword evidence="6" id="KW-0333">Golgi apparatus</keyword>
<evidence type="ECO:0000256" key="4">
    <source>
        <dbReference type="ARBA" id="ARBA00022692"/>
    </source>
</evidence>
<dbReference type="SUPFAM" id="SSF53448">
    <property type="entry name" value="Nucleotide-diphospho-sugar transferases"/>
    <property type="match status" value="1"/>
</dbReference>
<name>A0A6I9SCJ3_ELAGV</name>
<dbReference type="Pfam" id="PF13632">
    <property type="entry name" value="Glyco_trans_2_3"/>
    <property type="match status" value="1"/>
</dbReference>
<dbReference type="PANTHER" id="PTHR32044:SF21">
    <property type="entry name" value="GLUCOMANNAN 4-BETA-MANNOSYLTRANSFERASE 3-RELATED"/>
    <property type="match status" value="1"/>
</dbReference>